<dbReference type="HOGENOM" id="CLU_033707_2_0_0"/>
<evidence type="ECO:0000259" key="3">
    <source>
        <dbReference type="Pfam" id="PF12146"/>
    </source>
</evidence>
<dbReference type="InterPro" id="IPR053145">
    <property type="entry name" value="AB_hydrolase_Est10"/>
</dbReference>
<dbReference type="EMBL" id="HF951689">
    <property type="protein sequence ID" value="CCW34564.1"/>
    <property type="molecule type" value="Genomic_DNA"/>
</dbReference>
<dbReference type="eggNOG" id="COG1073">
    <property type="taxonomic scope" value="Bacteria"/>
</dbReference>
<proteinExistence type="predicted"/>
<dbReference type="InterPro" id="IPR002471">
    <property type="entry name" value="Pept_S9_AS"/>
</dbReference>
<dbReference type="KEGG" id="ccz:CCALI_00739"/>
<dbReference type="PATRIC" id="fig|1303518.3.peg.747"/>
<name>S0ET62_CHTCT</name>
<evidence type="ECO:0000256" key="2">
    <source>
        <dbReference type="SAM" id="MobiDB-lite"/>
    </source>
</evidence>
<protein>
    <submittedName>
        <fullName evidence="4">Alpha/beta hydrolase family</fullName>
    </submittedName>
</protein>
<dbReference type="PANTHER" id="PTHR43265">
    <property type="entry name" value="ESTERASE ESTD"/>
    <property type="match status" value="1"/>
</dbReference>
<accession>S0ET62</accession>
<dbReference type="GO" id="GO:0052689">
    <property type="term" value="F:carboxylic ester hydrolase activity"/>
    <property type="evidence" value="ECO:0007669"/>
    <property type="project" value="TreeGrafter"/>
</dbReference>
<keyword evidence="1 4" id="KW-0378">Hydrolase</keyword>
<evidence type="ECO:0000313" key="5">
    <source>
        <dbReference type="Proteomes" id="UP000014227"/>
    </source>
</evidence>
<dbReference type="GO" id="GO:0004252">
    <property type="term" value="F:serine-type endopeptidase activity"/>
    <property type="evidence" value="ECO:0007669"/>
    <property type="project" value="InterPro"/>
</dbReference>
<dbReference type="AlphaFoldDB" id="S0ET62"/>
<dbReference type="InterPro" id="IPR022742">
    <property type="entry name" value="Hydrolase_4"/>
</dbReference>
<dbReference type="Gene3D" id="3.40.50.1820">
    <property type="entry name" value="alpha/beta hydrolase"/>
    <property type="match status" value="1"/>
</dbReference>
<dbReference type="InParanoid" id="S0ET62"/>
<dbReference type="PROSITE" id="PS00708">
    <property type="entry name" value="PRO_ENDOPEP_SER"/>
    <property type="match status" value="1"/>
</dbReference>
<reference evidence="5" key="1">
    <citation type="submission" date="2013-03" db="EMBL/GenBank/DDBJ databases">
        <title>Genome sequence of Chthonomonas calidirosea, the first sequenced genome from the Armatimonadetes phylum (formally candidate division OP10).</title>
        <authorList>
            <person name="Lee K.C.Y."/>
            <person name="Morgan X.C."/>
            <person name="Dunfield P.F."/>
            <person name="Tamas I."/>
            <person name="Houghton K.M."/>
            <person name="Vyssotski M."/>
            <person name="Ryan J.L.J."/>
            <person name="Lagutin K."/>
            <person name="McDonald I.R."/>
            <person name="Stott M.B."/>
        </authorList>
    </citation>
    <scope>NUCLEOTIDE SEQUENCE [LARGE SCALE GENOMIC DNA]</scope>
    <source>
        <strain evidence="5">DSM 23976 / ICMP 18418 / T49</strain>
    </source>
</reference>
<dbReference type="SUPFAM" id="SSF53474">
    <property type="entry name" value="alpha/beta-Hydrolases"/>
    <property type="match status" value="1"/>
</dbReference>
<evidence type="ECO:0000256" key="1">
    <source>
        <dbReference type="ARBA" id="ARBA00022801"/>
    </source>
</evidence>
<dbReference type="InterPro" id="IPR029058">
    <property type="entry name" value="AB_hydrolase_fold"/>
</dbReference>
<sequence length="472" mass="51499">MSLFYLLVGLLAIYPAFGAMQMPPPNPLVGNWEGQIALPNNQKLTIILHISADNTQQLVAKMDVPQQAAYGVSASRVALQGTNVEIDFDVIQAHFTGTLSSDNKQIVGHWQQSGADLPLTLNKTDKPTSITPKRPQEPKPPYPYEVHNVSIPNPNAPSVILAGTLTLPKGNGPFPAALLIAGSGPHDRDEDVFGHKIFLVLADYLTRHHIAVLRYDKRGVGQSTGNFKTATLQDFASDALAAVKFLMHQPGIDPKQVGLIGHSEGGIVAPLVASQMPNIAYVVLLAGPGIKGADLLALQEERIAQVQGVPSAEIHKMLEINRQLYQIVLEEKDPQKAQTLMQNVLHKAQPKMQQQAMDQIIASLNTPWMRSFLAYDPAKALRQVHCPVLAVGGDKDLQVPAKEDLPLIQKALRQGGNRQVTTKVFPGLNHLFQPCQTGSPLEYAEIETTFDPKVLAYISHWIQQQLGLRSSP</sequence>
<dbReference type="GO" id="GO:0006508">
    <property type="term" value="P:proteolysis"/>
    <property type="evidence" value="ECO:0007669"/>
    <property type="project" value="InterPro"/>
</dbReference>
<dbReference type="Proteomes" id="UP000014227">
    <property type="component" value="Chromosome I"/>
</dbReference>
<evidence type="ECO:0000313" key="4">
    <source>
        <dbReference type="EMBL" id="CCW34564.1"/>
    </source>
</evidence>
<dbReference type="Pfam" id="PF12146">
    <property type="entry name" value="Hydrolase_4"/>
    <property type="match status" value="1"/>
</dbReference>
<gene>
    <name evidence="4" type="ORF">CCALI_00739</name>
</gene>
<dbReference type="STRING" id="454171.CP488_00413"/>
<dbReference type="RefSeq" id="WP_016482126.1">
    <property type="nucleotide sequence ID" value="NC_021487.1"/>
</dbReference>
<organism evidence="4 5">
    <name type="scientific">Chthonomonas calidirosea (strain DSM 23976 / ICMP 18418 / T49)</name>
    <dbReference type="NCBI Taxonomy" id="1303518"/>
    <lineage>
        <taxon>Bacteria</taxon>
        <taxon>Bacillati</taxon>
        <taxon>Armatimonadota</taxon>
        <taxon>Chthonomonadia</taxon>
        <taxon>Chthonomonadales</taxon>
        <taxon>Chthonomonadaceae</taxon>
        <taxon>Chthonomonas</taxon>
    </lineage>
</organism>
<feature type="region of interest" description="Disordered" evidence="2">
    <location>
        <begin position="117"/>
        <end position="141"/>
    </location>
</feature>
<keyword evidence="5" id="KW-1185">Reference proteome</keyword>
<dbReference type="PANTHER" id="PTHR43265:SF1">
    <property type="entry name" value="ESTERASE ESTD"/>
    <property type="match status" value="1"/>
</dbReference>
<feature type="domain" description="Serine aminopeptidase S33" evidence="3">
    <location>
        <begin position="201"/>
        <end position="431"/>
    </location>
</feature>